<gene>
    <name evidence="2" type="ORF">S03H2_66826</name>
</gene>
<dbReference type="EMBL" id="BARU01043678">
    <property type="protein sequence ID" value="GAH83928.1"/>
    <property type="molecule type" value="Genomic_DNA"/>
</dbReference>
<dbReference type="AlphaFoldDB" id="X1KPG7"/>
<proteinExistence type="predicted"/>
<feature type="coiled-coil region" evidence="1">
    <location>
        <begin position="47"/>
        <end position="74"/>
    </location>
</feature>
<sequence length="111" mass="12564">MSFRIVCEDCVRSFSDKEMELIHNMFTAFGGNFGLLSNSKETSYSKLKEIAEDYKALNKDIANIENDIKTLHLAFLYGITPRQLESKGSQYLITKILGDMDCSLLKNEAAK</sequence>
<name>X1KPG7_9ZZZZ</name>
<keyword evidence="1" id="KW-0175">Coiled coil</keyword>
<evidence type="ECO:0000256" key="1">
    <source>
        <dbReference type="SAM" id="Coils"/>
    </source>
</evidence>
<evidence type="ECO:0000313" key="2">
    <source>
        <dbReference type="EMBL" id="GAH83928.1"/>
    </source>
</evidence>
<protein>
    <submittedName>
        <fullName evidence="2">Uncharacterized protein</fullName>
    </submittedName>
</protein>
<comment type="caution">
    <text evidence="2">The sequence shown here is derived from an EMBL/GenBank/DDBJ whole genome shotgun (WGS) entry which is preliminary data.</text>
</comment>
<accession>X1KPG7</accession>
<organism evidence="2">
    <name type="scientific">marine sediment metagenome</name>
    <dbReference type="NCBI Taxonomy" id="412755"/>
    <lineage>
        <taxon>unclassified sequences</taxon>
        <taxon>metagenomes</taxon>
        <taxon>ecological metagenomes</taxon>
    </lineage>
</organism>
<reference evidence="2" key="1">
    <citation type="journal article" date="2014" name="Front. Microbiol.">
        <title>High frequency of phylogenetically diverse reductive dehalogenase-homologous genes in deep subseafloor sedimentary metagenomes.</title>
        <authorList>
            <person name="Kawai M."/>
            <person name="Futagami T."/>
            <person name="Toyoda A."/>
            <person name="Takaki Y."/>
            <person name="Nishi S."/>
            <person name="Hori S."/>
            <person name="Arai W."/>
            <person name="Tsubouchi T."/>
            <person name="Morono Y."/>
            <person name="Uchiyama I."/>
            <person name="Ito T."/>
            <person name="Fujiyama A."/>
            <person name="Inagaki F."/>
            <person name="Takami H."/>
        </authorList>
    </citation>
    <scope>NUCLEOTIDE SEQUENCE</scope>
    <source>
        <strain evidence="2">Expedition CK06-06</strain>
    </source>
</reference>